<keyword evidence="1" id="KW-0812">Transmembrane</keyword>
<keyword evidence="1" id="KW-0472">Membrane</keyword>
<gene>
    <name evidence="2" type="ORF">ACFFK0_14810</name>
</gene>
<feature type="transmembrane region" description="Helical" evidence="1">
    <location>
        <begin position="39"/>
        <end position="58"/>
    </location>
</feature>
<sequence>MSFATLLIIIIVGLLCMALPFAAMAVLRRRFGMSLRWRVAAIGALTFFVSQIVLRLPWQIPLNQLAVQNGWTSGVPFLLFGLGAAITAGFFEETGRYFAYRWFVKRPAKDDAIALGLGHGGIESALLVGVSSISTGVMLYLFANGGWNVPAEQAAALQPLLDRFAGTGWSLQLVVLLERMSAVTAHVAMSVLVYTAYVRRRWMPYFAALAVHVAIDATAAVLAGRLLVQESIILLVGIVCLWGMIRWWRRADG</sequence>
<keyword evidence="1" id="KW-1133">Transmembrane helix</keyword>
<protein>
    <submittedName>
        <fullName evidence="2">YhfC family intramembrane metalloprotease</fullName>
    </submittedName>
</protein>
<name>A0ABV6DM37_9BACL</name>
<feature type="transmembrane region" description="Helical" evidence="1">
    <location>
        <begin position="6"/>
        <end position="27"/>
    </location>
</feature>
<keyword evidence="3" id="KW-1185">Reference proteome</keyword>
<dbReference type="GO" id="GO:0008237">
    <property type="term" value="F:metallopeptidase activity"/>
    <property type="evidence" value="ECO:0007669"/>
    <property type="project" value="UniProtKB-KW"/>
</dbReference>
<keyword evidence="2" id="KW-0482">Metalloprotease</keyword>
<evidence type="ECO:0000313" key="2">
    <source>
        <dbReference type="EMBL" id="MFC0213713.1"/>
    </source>
</evidence>
<accession>A0ABV6DM37</accession>
<reference evidence="2 3" key="1">
    <citation type="submission" date="2024-09" db="EMBL/GenBank/DDBJ databases">
        <authorList>
            <person name="Sun Q."/>
            <person name="Mori K."/>
        </authorList>
    </citation>
    <scope>NUCLEOTIDE SEQUENCE [LARGE SCALE GENOMIC DNA]</scope>
    <source>
        <strain evidence="2 3">CCM 7759</strain>
    </source>
</reference>
<dbReference type="InterPro" id="IPR011397">
    <property type="entry name" value="YhfC"/>
</dbReference>
<keyword evidence="2" id="KW-0378">Hydrolase</keyword>
<feature type="transmembrane region" description="Helical" evidence="1">
    <location>
        <begin position="112"/>
        <end position="142"/>
    </location>
</feature>
<evidence type="ECO:0000256" key="1">
    <source>
        <dbReference type="SAM" id="Phobius"/>
    </source>
</evidence>
<feature type="transmembrane region" description="Helical" evidence="1">
    <location>
        <begin position="180"/>
        <end position="198"/>
    </location>
</feature>
<feature type="transmembrane region" description="Helical" evidence="1">
    <location>
        <begin position="70"/>
        <end position="91"/>
    </location>
</feature>
<dbReference type="Pfam" id="PF10086">
    <property type="entry name" value="YhfC"/>
    <property type="match status" value="1"/>
</dbReference>
<feature type="transmembrane region" description="Helical" evidence="1">
    <location>
        <begin position="205"/>
        <end position="226"/>
    </location>
</feature>
<comment type="caution">
    <text evidence="2">The sequence shown here is derived from an EMBL/GenBank/DDBJ whole genome shotgun (WGS) entry which is preliminary data.</text>
</comment>
<dbReference type="PIRSF" id="PIRSF033101">
    <property type="entry name" value="UCP033101"/>
    <property type="match status" value="1"/>
</dbReference>
<dbReference type="RefSeq" id="WP_377471037.1">
    <property type="nucleotide sequence ID" value="NZ_JBHLWN010000060.1"/>
</dbReference>
<keyword evidence="2" id="KW-0645">Protease</keyword>
<organism evidence="2 3">
    <name type="scientific">Paenibacillus chartarius</name>
    <dbReference type="NCBI Taxonomy" id="747481"/>
    <lineage>
        <taxon>Bacteria</taxon>
        <taxon>Bacillati</taxon>
        <taxon>Bacillota</taxon>
        <taxon>Bacilli</taxon>
        <taxon>Bacillales</taxon>
        <taxon>Paenibacillaceae</taxon>
        <taxon>Paenibacillus</taxon>
    </lineage>
</organism>
<proteinExistence type="predicted"/>
<evidence type="ECO:0000313" key="3">
    <source>
        <dbReference type="Proteomes" id="UP001589776"/>
    </source>
</evidence>
<feature type="transmembrane region" description="Helical" evidence="1">
    <location>
        <begin position="232"/>
        <end position="248"/>
    </location>
</feature>
<dbReference type="EMBL" id="JBHLWN010000060">
    <property type="protein sequence ID" value="MFC0213713.1"/>
    <property type="molecule type" value="Genomic_DNA"/>
</dbReference>
<dbReference type="Proteomes" id="UP001589776">
    <property type="component" value="Unassembled WGS sequence"/>
</dbReference>